<dbReference type="RefSeq" id="XP_031556931.1">
    <property type="nucleotide sequence ID" value="XM_031701071.1"/>
</dbReference>
<dbReference type="OrthoDB" id="5986631at2759"/>
<dbReference type="InterPro" id="IPR000956">
    <property type="entry name" value="Stathmin_fam"/>
</dbReference>
<dbReference type="PROSITE" id="PS51663">
    <property type="entry name" value="STATHMIN_3"/>
    <property type="match status" value="1"/>
</dbReference>
<dbReference type="PANTHER" id="PTHR10104">
    <property type="entry name" value="STATHMIN"/>
    <property type="match status" value="1"/>
</dbReference>
<evidence type="ECO:0000313" key="3">
    <source>
        <dbReference type="RefSeq" id="XP_031556931.1"/>
    </source>
</evidence>
<dbReference type="PANTHER" id="PTHR10104:SF1">
    <property type="entry name" value="STATHMIN, ISOFORM D"/>
    <property type="match status" value="1"/>
</dbReference>
<dbReference type="InParanoid" id="A0A6P8HMI9"/>
<dbReference type="GO" id="GO:0031110">
    <property type="term" value="P:regulation of microtubule polymerization or depolymerization"/>
    <property type="evidence" value="ECO:0007669"/>
    <property type="project" value="InterPro"/>
</dbReference>
<protein>
    <submittedName>
        <fullName evidence="3">Centrosomal protein of 164 kDa-like</fullName>
    </submittedName>
</protein>
<keyword evidence="2" id="KW-1185">Reference proteome</keyword>
<dbReference type="GO" id="GO:0015631">
    <property type="term" value="F:tubulin binding"/>
    <property type="evidence" value="ECO:0007669"/>
    <property type="project" value="TreeGrafter"/>
</dbReference>
<evidence type="ECO:0000256" key="1">
    <source>
        <dbReference type="SAM" id="Coils"/>
    </source>
</evidence>
<dbReference type="SUPFAM" id="SSF101494">
    <property type="entry name" value="Stathmin"/>
    <property type="match status" value="2"/>
</dbReference>
<name>A0A6P8HMI9_ACTTE</name>
<proteinExistence type="predicted"/>
<accession>A0A6P8HMI9</accession>
<organism evidence="2 3">
    <name type="scientific">Actinia tenebrosa</name>
    <name type="common">Australian red waratah sea anemone</name>
    <dbReference type="NCBI Taxonomy" id="6105"/>
    <lineage>
        <taxon>Eukaryota</taxon>
        <taxon>Metazoa</taxon>
        <taxon>Cnidaria</taxon>
        <taxon>Anthozoa</taxon>
        <taxon>Hexacorallia</taxon>
        <taxon>Actiniaria</taxon>
        <taxon>Actiniidae</taxon>
        <taxon>Actinia</taxon>
    </lineage>
</organism>
<dbReference type="GO" id="GO:0005737">
    <property type="term" value="C:cytoplasm"/>
    <property type="evidence" value="ECO:0007669"/>
    <property type="project" value="TreeGrafter"/>
</dbReference>
<dbReference type="KEGG" id="aten:116293618"/>
<dbReference type="GO" id="GO:0031175">
    <property type="term" value="P:neuron projection development"/>
    <property type="evidence" value="ECO:0007669"/>
    <property type="project" value="TreeGrafter"/>
</dbReference>
<dbReference type="Gene3D" id="6.10.280.30">
    <property type="match status" value="3"/>
</dbReference>
<dbReference type="GO" id="GO:0043005">
    <property type="term" value="C:neuron projection"/>
    <property type="evidence" value="ECO:0007669"/>
    <property type="project" value="TreeGrafter"/>
</dbReference>
<dbReference type="InterPro" id="IPR036002">
    <property type="entry name" value="Stathmin_sf"/>
</dbReference>
<gene>
    <name evidence="3" type="primary">LOC116293618</name>
</gene>
<dbReference type="GO" id="GO:0007019">
    <property type="term" value="P:microtubule depolymerization"/>
    <property type="evidence" value="ECO:0007669"/>
    <property type="project" value="TreeGrafter"/>
</dbReference>
<dbReference type="Pfam" id="PF00836">
    <property type="entry name" value="Stathmin"/>
    <property type="match status" value="1"/>
</dbReference>
<dbReference type="GeneID" id="116293618"/>
<sequence length="294" mass="35010">MADTQRQTPEKIPRPVAFEMWFKPVVENARQPNFSPLRGDKNVSREYLSRKQLEAEIRKKKRDLQKKARLAARNQHTKHVKALADLQSKVAEEKHKQKMEIYEENKNALDKALQDRLTAKDEHIKEVKANNQVMVEIQSKIAEEKLNQKMMQSLVKTESMRKAQREKFDAQKKKTMEVLHNAQEITEQNCKITEEKIQKKMETSMENRKSYLQSLKERVHEKNSNVEQKRNTLDEILNLQKKMQEENHQQKMEKYGLNRDAFFKKRKEQLDAHFKHVKKVSSLAKERKMRLHQG</sequence>
<feature type="coiled-coil region" evidence="1">
    <location>
        <begin position="50"/>
        <end position="112"/>
    </location>
</feature>
<dbReference type="AlphaFoldDB" id="A0A6P8HMI9"/>
<evidence type="ECO:0000313" key="2">
    <source>
        <dbReference type="Proteomes" id="UP000515163"/>
    </source>
</evidence>
<keyword evidence="1" id="KW-0175">Coiled coil</keyword>
<reference evidence="3" key="1">
    <citation type="submission" date="2025-08" db="UniProtKB">
        <authorList>
            <consortium name="RefSeq"/>
        </authorList>
    </citation>
    <scope>IDENTIFICATION</scope>
    <source>
        <tissue evidence="3">Tentacle</tissue>
    </source>
</reference>
<feature type="coiled-coil region" evidence="1">
    <location>
        <begin position="212"/>
        <end position="253"/>
    </location>
</feature>
<dbReference type="Proteomes" id="UP000515163">
    <property type="component" value="Unplaced"/>
</dbReference>